<protein>
    <submittedName>
        <fullName evidence="1">Uncharacterized protein</fullName>
    </submittedName>
</protein>
<organism evidence="1 2">
    <name type="scientific">Arcobacter roscoffensis</name>
    <dbReference type="NCBI Taxonomy" id="2961520"/>
    <lineage>
        <taxon>Bacteria</taxon>
        <taxon>Pseudomonadati</taxon>
        <taxon>Campylobacterota</taxon>
        <taxon>Epsilonproteobacteria</taxon>
        <taxon>Campylobacterales</taxon>
        <taxon>Arcobacteraceae</taxon>
        <taxon>Arcobacter</taxon>
    </lineage>
</organism>
<name>A0ABY5DZD7_9BACT</name>
<dbReference type="Proteomes" id="UP001060012">
    <property type="component" value="Chromosome"/>
</dbReference>
<reference evidence="1" key="1">
    <citation type="submission" date="2022-07" db="EMBL/GenBank/DDBJ databases">
        <title>Arcobacter roscoffensis sp. nov., a marine bacterium isolated from coastal seawater collected from Roscoff, France.</title>
        <authorList>
            <person name="Pascual J."/>
            <person name="Lepeaux C."/>
            <person name="Methner A."/>
            <person name="Overmann J."/>
        </authorList>
    </citation>
    <scope>NUCLEOTIDE SEQUENCE</scope>
    <source>
        <strain evidence="1">ARW1-2F2</strain>
    </source>
</reference>
<evidence type="ECO:0000313" key="1">
    <source>
        <dbReference type="EMBL" id="UTJ05314.1"/>
    </source>
</evidence>
<proteinExistence type="predicted"/>
<dbReference type="EMBL" id="CP100595">
    <property type="protein sequence ID" value="UTJ05314.1"/>
    <property type="molecule type" value="Genomic_DNA"/>
</dbReference>
<accession>A0ABY5DZD7</accession>
<gene>
    <name evidence="1" type="ORF">NJU99_08540</name>
</gene>
<sequence>MKRVERIKNLLNELDVNKDKSFYSFWIKFFEVDNIISIYSKLIYLKKEVDLFEEELKELKLEENTQFIEVVKTLNQIVNTRNFNALIRDQIVMQPKNFNTIIVTLDIFKTFADAKHIHNIEEDDILEEDLEEFKDLINSLIKNLSITNMNNEDREFFIDFYSDFNEALSLYKINGLSIFVNIIRKNICKIKIINEESEFENTHRNGAKKIVGIVFSWSIKYLRNKTLGVIDSQIVKYLENEAEKWSKLPSFKDDNTDVIDGEIED</sequence>
<evidence type="ECO:0000313" key="2">
    <source>
        <dbReference type="Proteomes" id="UP001060012"/>
    </source>
</evidence>
<dbReference type="RefSeq" id="WP_254575495.1">
    <property type="nucleotide sequence ID" value="NZ_CP100595.1"/>
</dbReference>
<keyword evidence="2" id="KW-1185">Reference proteome</keyword>